<proteinExistence type="predicted"/>
<gene>
    <name evidence="2" type="ORF">B5P44_p00046</name>
</gene>
<evidence type="ECO:0000256" key="1">
    <source>
        <dbReference type="SAM" id="MobiDB-lite"/>
    </source>
</evidence>
<reference evidence="2" key="1">
    <citation type="journal article" date="2018" name="Front. Microbiol.">
        <title>Beyond the Limits: tRNA Array Units in Mycobacterium Genomes.</title>
        <authorList>
            <person name="Morgado S.M."/>
            <person name="Vicente A.C."/>
        </authorList>
    </citation>
    <scope>NUCLEOTIDE SEQUENCE</scope>
    <source>
        <strain evidence="2">CBMA 213</strain>
        <plasmid evidence="2">pCBMA213_1</plasmid>
    </source>
</reference>
<feature type="region of interest" description="Disordered" evidence="1">
    <location>
        <begin position="285"/>
        <end position="305"/>
    </location>
</feature>
<dbReference type="AlphaFoldDB" id="A0A343VR17"/>
<dbReference type="EMBL" id="MF600313">
    <property type="protein sequence ID" value="AVN58341.1"/>
    <property type="molecule type" value="Genomic_DNA"/>
</dbReference>
<geneLocation type="plasmid" evidence="2">
    <name>pCBMA213_1</name>
</geneLocation>
<feature type="compositionally biased region" description="Acidic residues" evidence="1">
    <location>
        <begin position="115"/>
        <end position="129"/>
    </location>
</feature>
<keyword evidence="2" id="KW-0614">Plasmid</keyword>
<feature type="region of interest" description="Disordered" evidence="1">
    <location>
        <begin position="80"/>
        <end position="147"/>
    </location>
</feature>
<protein>
    <submittedName>
        <fullName evidence="2">Uncharacterized protein</fullName>
    </submittedName>
</protein>
<name>A0A343VR17_9MYCO</name>
<feature type="region of interest" description="Disordered" evidence="1">
    <location>
        <begin position="342"/>
        <end position="365"/>
    </location>
</feature>
<sequence>MSEQVQADDPEPAGEAVRIAGQCVLITPKGTFRVRDTVEADDVICLMMEMLSDPVDEPLVAMSRQQVAVKLGRGIPADFPQGGDVVTGDPRQGGTRGWWESTVQRYLDPDRATPDGEEDDTPADAETDADTATPTPGYPTLIDPNAWPAKSRQWDDVDFSGADHRVLLVTAKGIVTPSGLVKSAPLSSPGRVGEIVCRRQWSTPPGGADPQLWMFPEALEAIGFPLVGQTKDGLPAYISEFFGCKVKYNLAGWYSCEFDGAVYGGQTRTADLVMLPYLGLDPSSSRPKDRGVAGIQGTATEYPDDPDEAAHVLGDRIAWLNSIEGAVPASRWSQVGAHLAKAKMDKARPKPKNTEGKPPALKPCPLPAQISSTGKLPDPWWGSEGVEILTDDEGVRQGVRVKKPPHRSRDKMIDVEMDQQAAYLPSAGIYLGYGEPFFIPDPDPAEFDKPQPHFGMHLLTTPPGRELDLNPKLPLPHPQMKWDEQATWWANTTDIRQMTAPVEGGGAGIACPELQIEMSYVWPEQHQWLSGFVKELRSLRIEAELAGRLDYQQMIKAIYTSFLGRLEAVGDGAWKYPLLHLQQPAWYGAMQSETRFRSMRYATRIGREHGIYPVGWWVDAWFYRVPADFDLKLLEEPCNDKGTLDNGKYRIKNTFDPSTPAKSKPKK</sequence>
<feature type="compositionally biased region" description="Basic and acidic residues" evidence="1">
    <location>
        <begin position="342"/>
        <end position="355"/>
    </location>
</feature>
<organism evidence="2">
    <name type="scientific">Mycolicibacterium sp. CBMA 213</name>
    <dbReference type="NCBI Taxonomy" id="1968788"/>
    <lineage>
        <taxon>Bacteria</taxon>
        <taxon>Bacillati</taxon>
        <taxon>Actinomycetota</taxon>
        <taxon>Actinomycetes</taxon>
        <taxon>Mycobacteriales</taxon>
        <taxon>Mycobacteriaceae</taxon>
        <taxon>Mycolicibacterium</taxon>
    </lineage>
</organism>
<dbReference type="RefSeq" id="WP_155921813.1">
    <property type="nucleotide sequence ID" value="NZ_MF600313.1"/>
</dbReference>
<evidence type="ECO:0000313" key="2">
    <source>
        <dbReference type="EMBL" id="AVN58341.1"/>
    </source>
</evidence>
<accession>A0A343VR17</accession>